<dbReference type="GO" id="GO:0003743">
    <property type="term" value="F:translation initiation factor activity"/>
    <property type="evidence" value="ECO:0007669"/>
    <property type="project" value="UniProtKB-KW"/>
</dbReference>
<proteinExistence type="predicted"/>
<dbReference type="Proteomes" id="UP000799118">
    <property type="component" value="Unassembled WGS sequence"/>
</dbReference>
<evidence type="ECO:0000256" key="2">
    <source>
        <dbReference type="ARBA" id="ARBA00022540"/>
    </source>
</evidence>
<evidence type="ECO:0000256" key="4">
    <source>
        <dbReference type="SAM" id="MobiDB-lite"/>
    </source>
</evidence>
<gene>
    <name evidence="5" type="ORF">BT96DRAFT_980617</name>
</gene>
<dbReference type="AlphaFoldDB" id="A0A6A4GXE8"/>
<feature type="region of interest" description="Disordered" evidence="4">
    <location>
        <begin position="128"/>
        <end position="149"/>
    </location>
</feature>
<keyword evidence="3" id="KW-0648">Protein biosynthesis</keyword>
<accession>A0A6A4GXE8</accession>
<name>A0A6A4GXE8_9AGAR</name>
<dbReference type="InterPro" id="IPR016650">
    <property type="entry name" value="eIF3e"/>
</dbReference>
<feature type="compositionally biased region" description="Low complexity" evidence="4">
    <location>
        <begin position="374"/>
        <end position="498"/>
    </location>
</feature>
<dbReference type="EMBL" id="ML769686">
    <property type="protein sequence ID" value="KAE9389697.1"/>
    <property type="molecule type" value="Genomic_DNA"/>
</dbReference>
<feature type="region of interest" description="Disordered" evidence="4">
    <location>
        <begin position="374"/>
        <end position="511"/>
    </location>
</feature>
<sequence>MYQITALYNFGKFQYSYGNYSGAADYLYHFRVLSTDLDLTISAHWGKLASDILTGKWDVALEELNSLREAIDSRSPAPFTVGSTNMPAVDPALTQLHSRTWLVHWPGLVTRNGPWILRYVAAAAITSTPTPTPSSSSASSSASSSMPQSSRVKNAVREVVKVIRMENYQYLHVEFDFEAAQKELQKAEKVVSDDFFLGDFHDEFLECEVFGYDLSDRPNLPRDEGEKWIVNLIRETCMGQDAKIDLEKNLIQISRPPQPVYQSVIEKTRGLAMRMQALGAAIARIRRCPCCTAERHLESTGGDTSSCLRKLRKYRQAALTQAPRIRVELYASSGTDGSSSTAGSNSTLGWDGQFGFKVNCVIHRWFCLATSSAANPTTSSTSASSGTSSSGVADNTSTTGSDSSGTATANGTDTSSTAGGTASRSDGSLTANATDTSSGTGSGSSSTSSTPGSTDSGSSNSTASSGTADTTSGTTGTALLAPLLLPQAASSSSNGSSGTRRGFFMKESSFA</sequence>
<evidence type="ECO:0000313" key="5">
    <source>
        <dbReference type="EMBL" id="KAE9389697.1"/>
    </source>
</evidence>
<organism evidence="5 6">
    <name type="scientific">Gymnopus androsaceus JB14</name>
    <dbReference type="NCBI Taxonomy" id="1447944"/>
    <lineage>
        <taxon>Eukaryota</taxon>
        <taxon>Fungi</taxon>
        <taxon>Dikarya</taxon>
        <taxon>Basidiomycota</taxon>
        <taxon>Agaricomycotina</taxon>
        <taxon>Agaricomycetes</taxon>
        <taxon>Agaricomycetidae</taxon>
        <taxon>Agaricales</taxon>
        <taxon>Marasmiineae</taxon>
        <taxon>Omphalotaceae</taxon>
        <taxon>Gymnopus</taxon>
    </lineage>
</organism>
<keyword evidence="1" id="KW-0963">Cytoplasm</keyword>
<dbReference type="Pfam" id="PF21357">
    <property type="entry name" value="EIF3E_C"/>
    <property type="match status" value="1"/>
</dbReference>
<reference evidence="5" key="1">
    <citation type="journal article" date="2019" name="Environ. Microbiol.">
        <title>Fungal ecological strategies reflected in gene transcription - a case study of two litter decomposers.</title>
        <authorList>
            <person name="Barbi F."/>
            <person name="Kohler A."/>
            <person name="Barry K."/>
            <person name="Baskaran P."/>
            <person name="Daum C."/>
            <person name="Fauchery L."/>
            <person name="Ihrmark K."/>
            <person name="Kuo A."/>
            <person name="LaButti K."/>
            <person name="Lipzen A."/>
            <person name="Morin E."/>
            <person name="Grigoriev I.V."/>
            <person name="Henrissat B."/>
            <person name="Lindahl B."/>
            <person name="Martin F."/>
        </authorList>
    </citation>
    <scope>NUCLEOTIDE SEQUENCE</scope>
    <source>
        <strain evidence="5">JB14</strain>
    </source>
</reference>
<evidence type="ECO:0000256" key="3">
    <source>
        <dbReference type="ARBA" id="ARBA00022917"/>
    </source>
</evidence>
<keyword evidence="6" id="KW-1185">Reference proteome</keyword>
<evidence type="ECO:0000256" key="1">
    <source>
        <dbReference type="ARBA" id="ARBA00022490"/>
    </source>
</evidence>
<keyword evidence="2" id="KW-0396">Initiation factor</keyword>
<dbReference type="PANTHER" id="PTHR10317">
    <property type="entry name" value="EUKARYOTIC TRANSLATION INITIATION FACTOR 3 SUBUNIT E"/>
    <property type="match status" value="1"/>
</dbReference>
<evidence type="ECO:0000313" key="6">
    <source>
        <dbReference type="Proteomes" id="UP000799118"/>
    </source>
</evidence>
<dbReference type="OrthoDB" id="417252at2759"/>
<dbReference type="GO" id="GO:0005852">
    <property type="term" value="C:eukaryotic translation initiation factor 3 complex"/>
    <property type="evidence" value="ECO:0007669"/>
    <property type="project" value="InterPro"/>
</dbReference>
<protein>
    <submittedName>
        <fullName evidence="5">Uncharacterized protein</fullName>
    </submittedName>
</protein>